<comment type="similarity">
    <text evidence="1">Belongs to the V-ATPase F subunit family.</text>
</comment>
<dbReference type="Proteomes" id="UP000239649">
    <property type="component" value="Unassembled WGS sequence"/>
</dbReference>
<accession>A0A2P6V9Y2</accession>
<dbReference type="Gene3D" id="3.40.50.10580">
    <property type="entry name" value="ATPase, V1 complex, subunit F"/>
    <property type="match status" value="1"/>
</dbReference>
<dbReference type="InterPro" id="IPR036906">
    <property type="entry name" value="ATPase_V1_fsu_sf"/>
</dbReference>
<evidence type="ECO:0000313" key="6">
    <source>
        <dbReference type="Proteomes" id="UP000239649"/>
    </source>
</evidence>
<organism evidence="5 6">
    <name type="scientific">Micractinium conductrix</name>
    <dbReference type="NCBI Taxonomy" id="554055"/>
    <lineage>
        <taxon>Eukaryota</taxon>
        <taxon>Viridiplantae</taxon>
        <taxon>Chlorophyta</taxon>
        <taxon>core chlorophytes</taxon>
        <taxon>Trebouxiophyceae</taxon>
        <taxon>Chlorellales</taxon>
        <taxon>Chlorellaceae</taxon>
        <taxon>Chlorella clade</taxon>
        <taxon>Micractinium</taxon>
    </lineage>
</organism>
<dbReference type="NCBIfam" id="TIGR01101">
    <property type="entry name" value="V_ATP_synt_F"/>
    <property type="match status" value="1"/>
</dbReference>
<dbReference type="PIRSF" id="PIRSF015945">
    <property type="entry name" value="ATPase_V1_F_euk"/>
    <property type="match status" value="1"/>
</dbReference>
<evidence type="ECO:0000256" key="4">
    <source>
        <dbReference type="ARBA" id="ARBA00023065"/>
    </source>
</evidence>
<sequence>MSGGAELFALIVDQDTATGLLLTGVGQVDIRKRANFLIVDDKTSQQQVEEAFKDFTTREDIAVLLINQVIAGMIRHLLDAYTKPVPAILEIPSKDAPYDPSQDSVLQRVCFMFGES</sequence>
<dbReference type="GO" id="GO:0046961">
    <property type="term" value="F:proton-transporting ATPase activity, rotational mechanism"/>
    <property type="evidence" value="ECO:0007669"/>
    <property type="project" value="InterPro"/>
</dbReference>
<evidence type="ECO:0000256" key="2">
    <source>
        <dbReference type="ARBA" id="ARBA00022448"/>
    </source>
</evidence>
<protein>
    <submittedName>
        <fullName evidence="5">V-type proton ATPase subunit F</fullName>
    </submittedName>
</protein>
<comment type="caution">
    <text evidence="5">The sequence shown here is derived from an EMBL/GenBank/DDBJ whole genome shotgun (WGS) entry which is preliminary data.</text>
</comment>
<keyword evidence="4" id="KW-0406">Ion transport</keyword>
<reference evidence="5 6" key="1">
    <citation type="journal article" date="2018" name="Plant J.">
        <title>Genome sequences of Chlorella sorokiniana UTEX 1602 and Micractinium conductrix SAG 241.80: implications to maltose excretion by a green alga.</title>
        <authorList>
            <person name="Arriola M.B."/>
            <person name="Velmurugan N."/>
            <person name="Zhang Y."/>
            <person name="Plunkett M.H."/>
            <person name="Hondzo H."/>
            <person name="Barney B.M."/>
        </authorList>
    </citation>
    <scope>NUCLEOTIDE SEQUENCE [LARGE SCALE GENOMIC DNA]</scope>
    <source>
        <strain evidence="5 6">SAG 241.80</strain>
    </source>
</reference>
<dbReference type="Pfam" id="PF01990">
    <property type="entry name" value="ATP-synt_F"/>
    <property type="match status" value="1"/>
</dbReference>
<dbReference type="EMBL" id="LHPF02000017">
    <property type="protein sequence ID" value="PSC70903.1"/>
    <property type="molecule type" value="Genomic_DNA"/>
</dbReference>
<gene>
    <name evidence="5" type="ORF">C2E20_5614</name>
</gene>
<evidence type="ECO:0000256" key="3">
    <source>
        <dbReference type="ARBA" id="ARBA00022781"/>
    </source>
</evidence>
<evidence type="ECO:0000313" key="5">
    <source>
        <dbReference type="EMBL" id="PSC70903.1"/>
    </source>
</evidence>
<dbReference type="PANTHER" id="PTHR13861">
    <property type="entry name" value="VACUOLAR ATP SYNTHASE SUBUNIT F"/>
    <property type="match status" value="1"/>
</dbReference>
<dbReference type="AlphaFoldDB" id="A0A2P6V9Y2"/>
<dbReference type="SUPFAM" id="SSF159468">
    <property type="entry name" value="AtpF-like"/>
    <property type="match status" value="1"/>
</dbReference>
<dbReference type="InterPro" id="IPR008218">
    <property type="entry name" value="ATPase_V1-cplx_f_g_su"/>
</dbReference>
<dbReference type="InterPro" id="IPR005772">
    <property type="entry name" value="ATPase_V1-cplx_fsu_euk"/>
</dbReference>
<evidence type="ECO:0000256" key="1">
    <source>
        <dbReference type="ARBA" id="ARBA00010148"/>
    </source>
</evidence>
<keyword evidence="2" id="KW-0813">Transport</keyword>
<keyword evidence="6" id="KW-1185">Reference proteome</keyword>
<proteinExistence type="inferred from homology"/>
<name>A0A2P6V9Y2_9CHLO</name>
<dbReference type="PANTHER" id="PTHR13861:SF2">
    <property type="entry name" value="V-TYPE PROTON ATPASE SUBUNIT F"/>
    <property type="match status" value="1"/>
</dbReference>
<dbReference type="OrthoDB" id="10261947at2759"/>
<keyword evidence="3" id="KW-0375">Hydrogen ion transport</keyword>
<dbReference type="GO" id="GO:0033180">
    <property type="term" value="C:proton-transporting V-type ATPase, V1 domain"/>
    <property type="evidence" value="ECO:0007669"/>
    <property type="project" value="InterPro"/>
</dbReference>
<dbReference type="STRING" id="554055.A0A2P6V9Y2"/>